<sequence length="302" mass="34121">MPELEAHTKGRDVLLMFEKDIGPAIAFACDYNDTMHMAKTAEMIRCQLATTKTTFSGSLVSEDIDDSIPPPLLQLVKMIEHGPDIKSQLDNVSTKSDLALAQLLMFNYHTNSQKVTVQQRHSADRETPFFVYLGLLLFAKTRKRHLIDTLFQHGLCISYDRVLEISTQLGEAVVERYLNEGVVCPPLLKGKVFTTAAVDNIDHNPSSTTSKSSFHGTGISIFQHPMKDNIGVRRDELILPTHKPKSKKVPELPAIYMNMKPAYLKTKPEPLILPDDITNILNHDYLFMSLQNEYEWLNTLLP</sequence>
<dbReference type="Proteomes" id="UP000596742">
    <property type="component" value="Unassembled WGS sequence"/>
</dbReference>
<proteinExistence type="predicted"/>
<name>A0A8B6GQV5_MYTGA</name>
<protein>
    <submittedName>
        <fullName evidence="1">Uncharacterized protein</fullName>
    </submittedName>
</protein>
<dbReference type="PANTHER" id="PTHR47018">
    <property type="entry name" value="CXC DOMAIN-CONTAINING PROTEIN-RELATED"/>
    <property type="match status" value="1"/>
</dbReference>
<reference evidence="1" key="1">
    <citation type="submission" date="2018-11" db="EMBL/GenBank/DDBJ databases">
        <authorList>
            <person name="Alioto T."/>
            <person name="Alioto T."/>
        </authorList>
    </citation>
    <scope>NUCLEOTIDE SEQUENCE</scope>
</reference>
<dbReference type="EMBL" id="UYJE01008839">
    <property type="protein sequence ID" value="VDI67730.1"/>
    <property type="molecule type" value="Genomic_DNA"/>
</dbReference>
<evidence type="ECO:0000313" key="1">
    <source>
        <dbReference type="EMBL" id="VDI67730.1"/>
    </source>
</evidence>
<comment type="caution">
    <text evidence="1">The sequence shown here is derived from an EMBL/GenBank/DDBJ whole genome shotgun (WGS) entry which is preliminary data.</text>
</comment>
<organism evidence="1 2">
    <name type="scientific">Mytilus galloprovincialis</name>
    <name type="common">Mediterranean mussel</name>
    <dbReference type="NCBI Taxonomy" id="29158"/>
    <lineage>
        <taxon>Eukaryota</taxon>
        <taxon>Metazoa</taxon>
        <taxon>Spiralia</taxon>
        <taxon>Lophotrochozoa</taxon>
        <taxon>Mollusca</taxon>
        <taxon>Bivalvia</taxon>
        <taxon>Autobranchia</taxon>
        <taxon>Pteriomorphia</taxon>
        <taxon>Mytilida</taxon>
        <taxon>Mytiloidea</taxon>
        <taxon>Mytilidae</taxon>
        <taxon>Mytilinae</taxon>
        <taxon>Mytilus</taxon>
    </lineage>
</organism>
<evidence type="ECO:0000313" key="2">
    <source>
        <dbReference type="Proteomes" id="UP000596742"/>
    </source>
</evidence>
<gene>
    <name evidence="1" type="ORF">MGAL_10B083672</name>
</gene>
<keyword evidence="2" id="KW-1185">Reference proteome</keyword>
<accession>A0A8B6GQV5</accession>
<dbReference type="AlphaFoldDB" id="A0A8B6GQV5"/>
<dbReference type="PANTHER" id="PTHR47018:SF1">
    <property type="entry name" value="TESMIN_TSO1-LIKE CXC DOMAIN-CONTAINING PROTEIN"/>
    <property type="match status" value="1"/>
</dbReference>
<dbReference type="OrthoDB" id="6089010at2759"/>